<reference evidence="1 2" key="1">
    <citation type="submission" date="2016-03" db="EMBL/GenBank/DDBJ databases">
        <title>Deep-sea bacteria in the southern Pacific.</title>
        <authorList>
            <person name="Tang K."/>
        </authorList>
    </citation>
    <scope>NUCLEOTIDE SEQUENCE [LARGE SCALE GENOMIC DNA]</scope>
    <source>
        <strain evidence="1 2">JLT2016</strain>
        <plasmid evidence="2">Plasmid ptpro6</plasmid>
    </source>
</reference>
<evidence type="ECO:0000313" key="2">
    <source>
        <dbReference type="Proteomes" id="UP000186559"/>
    </source>
</evidence>
<dbReference type="Proteomes" id="UP000186559">
    <property type="component" value="Plasmid pTPRO6"/>
</dbReference>
<dbReference type="KEGG" id="tpro:Ga0080559_TMP5137"/>
<evidence type="ECO:0000313" key="1">
    <source>
        <dbReference type="EMBL" id="APX26237.1"/>
    </source>
</evidence>
<accession>A0A1U7DDH9</accession>
<dbReference type="AlphaFoldDB" id="A0A1U7DDH9"/>
<dbReference type="Pfam" id="PF06082">
    <property type="entry name" value="YjbH"/>
    <property type="match status" value="1"/>
</dbReference>
<dbReference type="RefSeq" id="WP_229743362.1">
    <property type="nucleotide sequence ID" value="NZ_BMEW01000020.1"/>
</dbReference>
<name>A0A1U7DDH9_9RHOB</name>
<gene>
    <name evidence="1" type="ORF">Ga0080559_TMP5137</name>
</gene>
<dbReference type="InterPro" id="IPR010344">
    <property type="entry name" value="YbjH"/>
</dbReference>
<keyword evidence="1" id="KW-0614">Plasmid</keyword>
<sequence length="696" mass="76372">MLGVGTQPATPQEAVWTRPTLNFMGVPGLLDMPTAHQMPDADLSLTLGGFQNTRRGTLHFQITPRLSGVFRYVELRDFSVQDPYYDRSFDLRYQLAEEGYYTPAVTVGLQDFGGTGIYSGEYVVATKTFGRLRATGGIGWGRFGSYNGFTNPLGILADGFKTRPEGETGIEQTGRVDTDQWFRGDAAFFGGLQYAVNDRFVLSAEYSSDAYEEEAARMGFEHNAPVNLGLSYRVRDNFDVSAAYLYGSTVAVNLSYTFNPKTPNSYPGGLDRAPRPVAVRAPGSAADLGWTRQADAETILRGDMESFLATDGMTLERFGADARTARVAVRTGTQTYPAQAVGRIARIMTQIMPASVERFEITLVTGTGLPVTTVTVNRSDLEDLEHAPDGAWKSFARARIEDAAATPVAGVVPETAFPKVDWSFGPYLTAAYFDPESPVRLSFGVQLNASYEPLPGLVFEGNLRQQLSENISGLPSSNSTLPHVRTDGALYAEAADLTVNTLTATKYFRPGENLFGRISAGYFEPMYGGVSGELLWKPVDSRLGLGLEVNYAQQREYAQGFGFRDYDIVTGHASAYLEGSNDFLYQVDAGRYLAGDWGATFGVDREFDNGISIGAFATFTDVSFDDFGEGSFDKGIRFNIPLSAITGQRSDISVSRTIRPVQRDGGARLEIGSRLYEQVRDYQQPELQGEWGRFWR</sequence>
<protein>
    <submittedName>
        <fullName evidence="1">Putative DUF940 protein</fullName>
    </submittedName>
</protein>
<geneLocation type="plasmid" evidence="2">
    <name>ptpro6</name>
</geneLocation>
<keyword evidence="2" id="KW-1185">Reference proteome</keyword>
<dbReference type="EMBL" id="CP014802">
    <property type="protein sequence ID" value="APX26237.1"/>
    <property type="molecule type" value="Genomic_DNA"/>
</dbReference>
<organism evidence="1 2">
    <name type="scientific">Salipiger profundus</name>
    <dbReference type="NCBI Taxonomy" id="1229727"/>
    <lineage>
        <taxon>Bacteria</taxon>
        <taxon>Pseudomonadati</taxon>
        <taxon>Pseudomonadota</taxon>
        <taxon>Alphaproteobacteria</taxon>
        <taxon>Rhodobacterales</taxon>
        <taxon>Roseobacteraceae</taxon>
        <taxon>Salipiger</taxon>
    </lineage>
</organism>
<proteinExistence type="predicted"/>